<gene>
    <name evidence="3" type="ORF">A2803_00720</name>
</gene>
<dbReference type="PROSITE" id="PS50975">
    <property type="entry name" value="ATP_GRASP"/>
    <property type="match status" value="1"/>
</dbReference>
<name>A0A1F7YY22_9BACT</name>
<evidence type="ECO:0000256" key="1">
    <source>
        <dbReference type="PROSITE-ProRule" id="PRU00409"/>
    </source>
</evidence>
<evidence type="ECO:0000313" key="3">
    <source>
        <dbReference type="EMBL" id="OGM32074.1"/>
    </source>
</evidence>
<comment type="caution">
    <text evidence="3">The sequence shown here is derived from an EMBL/GenBank/DDBJ whole genome shotgun (WGS) entry which is preliminary data.</text>
</comment>
<dbReference type="GO" id="GO:0005524">
    <property type="term" value="F:ATP binding"/>
    <property type="evidence" value="ECO:0007669"/>
    <property type="project" value="UniProtKB-UniRule"/>
</dbReference>
<accession>A0A1F7YY22</accession>
<dbReference type="PANTHER" id="PTHR21621:SF0">
    <property type="entry name" value="BETA-CITRYLGLUTAMATE SYNTHASE B-RELATED"/>
    <property type="match status" value="1"/>
</dbReference>
<dbReference type="InterPro" id="IPR013651">
    <property type="entry name" value="ATP-grasp_RimK-type"/>
</dbReference>
<dbReference type="GO" id="GO:0009432">
    <property type="term" value="P:SOS response"/>
    <property type="evidence" value="ECO:0007669"/>
    <property type="project" value="TreeGrafter"/>
</dbReference>
<protein>
    <recommendedName>
        <fullName evidence="2">ATP-grasp domain-containing protein</fullName>
    </recommendedName>
</protein>
<reference evidence="3 4" key="1">
    <citation type="journal article" date="2016" name="Nat. Commun.">
        <title>Thousands of microbial genomes shed light on interconnected biogeochemical processes in an aquifer system.</title>
        <authorList>
            <person name="Anantharaman K."/>
            <person name="Brown C.T."/>
            <person name="Hug L.A."/>
            <person name="Sharon I."/>
            <person name="Castelle C.J."/>
            <person name="Probst A.J."/>
            <person name="Thomas B.C."/>
            <person name="Singh A."/>
            <person name="Wilkins M.J."/>
            <person name="Karaoz U."/>
            <person name="Brodie E.L."/>
            <person name="Williams K.H."/>
            <person name="Hubbard S.S."/>
            <person name="Banfield J.F."/>
        </authorList>
    </citation>
    <scope>NUCLEOTIDE SEQUENCE [LARGE SCALE GENOMIC DNA]</scope>
</reference>
<dbReference type="SUPFAM" id="SSF56059">
    <property type="entry name" value="Glutathione synthetase ATP-binding domain-like"/>
    <property type="match status" value="1"/>
</dbReference>
<feature type="domain" description="ATP-grasp" evidence="2">
    <location>
        <begin position="106"/>
        <end position="296"/>
    </location>
</feature>
<evidence type="ECO:0000313" key="4">
    <source>
        <dbReference type="Proteomes" id="UP000178870"/>
    </source>
</evidence>
<dbReference type="AlphaFoldDB" id="A0A1F7YY22"/>
<dbReference type="GO" id="GO:0018169">
    <property type="term" value="F:ribosomal S6-glutamic acid ligase activity"/>
    <property type="evidence" value="ECO:0007669"/>
    <property type="project" value="TreeGrafter"/>
</dbReference>
<dbReference type="Pfam" id="PF08443">
    <property type="entry name" value="RimK"/>
    <property type="match status" value="1"/>
</dbReference>
<organism evidence="3 4">
    <name type="scientific">Candidatus Woesebacteria bacterium RIFCSPHIGHO2_01_FULL_44_21</name>
    <dbReference type="NCBI Taxonomy" id="1802503"/>
    <lineage>
        <taxon>Bacteria</taxon>
        <taxon>Candidatus Woeseibacteriota</taxon>
    </lineage>
</organism>
<dbReference type="GO" id="GO:0046872">
    <property type="term" value="F:metal ion binding"/>
    <property type="evidence" value="ECO:0007669"/>
    <property type="project" value="InterPro"/>
</dbReference>
<dbReference type="Gene3D" id="3.30.470.20">
    <property type="entry name" value="ATP-grasp fold, B domain"/>
    <property type="match status" value="1"/>
</dbReference>
<keyword evidence="1" id="KW-0067">ATP-binding</keyword>
<dbReference type="EMBL" id="MGGP01000018">
    <property type="protein sequence ID" value="OGM32074.1"/>
    <property type="molecule type" value="Genomic_DNA"/>
</dbReference>
<sequence>MKILIFAGGPVRKLDAFVEAAKKLNIELTVASFSEVTYESGDKYRLFAGEHDIADFSLIYFRVVGKRIEDATLVANYAKEHGIRLVDKLYVSSLLLPSSISKAAETAKLISAGIPMPKTIYGSLEYLSKVAPQELGLPFIIKSTTGKKAREVWIVEDVGALRATPLQEGLYSELRDMEKAGIRFFAQEFVKASMRYRVFVLGGEVVATLAQPTKWRKRFNQDELEKGLVSQPTSEMGDLAIRATDAAGLDISGVDILKVDETGELMVIEANAAPSWKLVEKYTGKNMAEEILKFLISNY</sequence>
<dbReference type="InterPro" id="IPR011761">
    <property type="entry name" value="ATP-grasp"/>
</dbReference>
<dbReference type="GO" id="GO:0005737">
    <property type="term" value="C:cytoplasm"/>
    <property type="evidence" value="ECO:0007669"/>
    <property type="project" value="TreeGrafter"/>
</dbReference>
<evidence type="ECO:0000259" key="2">
    <source>
        <dbReference type="PROSITE" id="PS50975"/>
    </source>
</evidence>
<keyword evidence="1" id="KW-0547">Nucleotide-binding</keyword>
<dbReference type="Proteomes" id="UP000178870">
    <property type="component" value="Unassembled WGS sequence"/>
</dbReference>
<proteinExistence type="predicted"/>
<dbReference type="PANTHER" id="PTHR21621">
    <property type="entry name" value="RIBOSOMAL PROTEIN S6 MODIFICATION PROTEIN"/>
    <property type="match status" value="1"/>
</dbReference>